<dbReference type="EMBL" id="VEVO01000017">
    <property type="protein sequence ID" value="KAF0028660.1"/>
    <property type="molecule type" value="Genomic_DNA"/>
</dbReference>
<reference evidence="2 3" key="1">
    <citation type="submission" date="2019-06" db="EMBL/GenBank/DDBJ databases">
        <title>Draft genomes of female and male turbot (Scophthalmus maximus).</title>
        <authorList>
            <person name="Xu H."/>
            <person name="Xu X.-W."/>
            <person name="Shao C."/>
            <person name="Chen S."/>
        </authorList>
    </citation>
    <scope>NUCLEOTIDE SEQUENCE [LARGE SCALE GENOMIC DNA]</scope>
    <source>
        <strain evidence="2">Ysfricsl-2016a</strain>
        <tissue evidence="2">Blood</tissue>
    </source>
</reference>
<feature type="region of interest" description="Disordered" evidence="1">
    <location>
        <begin position="71"/>
        <end position="107"/>
    </location>
</feature>
<dbReference type="Proteomes" id="UP000438429">
    <property type="component" value="Unassembled WGS sequence"/>
</dbReference>
<evidence type="ECO:0000313" key="3">
    <source>
        <dbReference type="Proteomes" id="UP000438429"/>
    </source>
</evidence>
<evidence type="ECO:0000313" key="2">
    <source>
        <dbReference type="EMBL" id="KAF0028660.1"/>
    </source>
</evidence>
<protein>
    <submittedName>
        <fullName evidence="2">Uncharacterized protein</fullName>
    </submittedName>
</protein>
<feature type="compositionally biased region" description="Acidic residues" evidence="1">
    <location>
        <begin position="87"/>
        <end position="97"/>
    </location>
</feature>
<name>A0A6A4SAG5_SCOMX</name>
<evidence type="ECO:0000256" key="1">
    <source>
        <dbReference type="SAM" id="MobiDB-lite"/>
    </source>
</evidence>
<dbReference type="AlphaFoldDB" id="A0A6A4SAG5"/>
<comment type="caution">
    <text evidence="2">The sequence shown here is derived from an EMBL/GenBank/DDBJ whole genome shotgun (WGS) entry which is preliminary data.</text>
</comment>
<organism evidence="2 3">
    <name type="scientific">Scophthalmus maximus</name>
    <name type="common">Turbot</name>
    <name type="synonym">Psetta maxima</name>
    <dbReference type="NCBI Taxonomy" id="52904"/>
    <lineage>
        <taxon>Eukaryota</taxon>
        <taxon>Metazoa</taxon>
        <taxon>Chordata</taxon>
        <taxon>Craniata</taxon>
        <taxon>Vertebrata</taxon>
        <taxon>Euteleostomi</taxon>
        <taxon>Actinopterygii</taxon>
        <taxon>Neopterygii</taxon>
        <taxon>Teleostei</taxon>
        <taxon>Neoteleostei</taxon>
        <taxon>Acanthomorphata</taxon>
        <taxon>Carangaria</taxon>
        <taxon>Pleuronectiformes</taxon>
        <taxon>Pleuronectoidei</taxon>
        <taxon>Scophthalmidae</taxon>
        <taxon>Scophthalmus</taxon>
    </lineage>
</organism>
<accession>A0A6A4SAG5</accession>
<sequence length="107" mass="11933">MTVIRSAAAGPVLYIKDQDQDQDRYQDREWDKVQGQASRSLHNHLRSHDLILIGLKMSNVVLSQVVLGDVRREEEEKKKSGGAGADGGEESDEESGEESWSQLLVLL</sequence>
<gene>
    <name evidence="2" type="ORF">F2P81_019747</name>
</gene>
<proteinExistence type="predicted"/>